<evidence type="ECO:0000256" key="1">
    <source>
        <dbReference type="SAM" id="MobiDB-lite"/>
    </source>
</evidence>
<feature type="compositionally biased region" description="Low complexity" evidence="1">
    <location>
        <begin position="42"/>
        <end position="54"/>
    </location>
</feature>
<comment type="caution">
    <text evidence="2">The sequence shown here is derived from an EMBL/GenBank/DDBJ whole genome shotgun (WGS) entry which is preliminary data.</text>
</comment>
<protein>
    <submittedName>
        <fullName evidence="2">Uncharacterized protein</fullName>
    </submittedName>
</protein>
<gene>
    <name evidence="2" type="ORF">BCR39DRAFT_506425</name>
</gene>
<feature type="region of interest" description="Disordered" evidence="1">
    <location>
        <begin position="1"/>
        <end position="20"/>
    </location>
</feature>
<sequence>MPTVLPQRPDIRDPESGITQAGIPTSICKSFCSLFCGRGTRKSTSSSPRSLSATVPPSGPSLGATSSVSPTSPDGDNRGSTVVINGRPVSKLKYLPRLSADRLQPRIPYPPMQDTNTGPADDSCIAFDSMTTDIFEQTRAYCCLVLQYLRYSFCHSNHTARASPLSGLADILIIELVRPGPI</sequence>
<proteinExistence type="predicted"/>
<evidence type="ECO:0000313" key="2">
    <source>
        <dbReference type="EMBL" id="ORY26946.1"/>
    </source>
</evidence>
<dbReference type="Proteomes" id="UP000193986">
    <property type="component" value="Unassembled WGS sequence"/>
</dbReference>
<name>A0A1Y2AWT2_9TREE</name>
<dbReference type="AlphaFoldDB" id="A0A1Y2AWT2"/>
<keyword evidence="3" id="KW-1185">Reference proteome</keyword>
<evidence type="ECO:0000313" key="3">
    <source>
        <dbReference type="Proteomes" id="UP000193986"/>
    </source>
</evidence>
<reference evidence="2 3" key="1">
    <citation type="submission" date="2016-07" db="EMBL/GenBank/DDBJ databases">
        <title>Pervasive Adenine N6-methylation of Active Genes in Fungi.</title>
        <authorList>
            <consortium name="DOE Joint Genome Institute"/>
            <person name="Mondo S.J."/>
            <person name="Dannebaum R.O."/>
            <person name="Kuo R.C."/>
            <person name="Labutti K."/>
            <person name="Haridas S."/>
            <person name="Kuo A."/>
            <person name="Salamov A."/>
            <person name="Ahrendt S.R."/>
            <person name="Lipzen A."/>
            <person name="Sullivan W."/>
            <person name="Andreopoulos W.B."/>
            <person name="Clum A."/>
            <person name="Lindquist E."/>
            <person name="Daum C."/>
            <person name="Ramamoorthy G.K."/>
            <person name="Gryganskyi A."/>
            <person name="Culley D."/>
            <person name="Magnuson J.K."/>
            <person name="James T.Y."/>
            <person name="O'Malley M.A."/>
            <person name="Stajich J.E."/>
            <person name="Spatafora J.W."/>
            <person name="Visel A."/>
            <person name="Grigoriev I.V."/>
        </authorList>
    </citation>
    <scope>NUCLEOTIDE SEQUENCE [LARGE SCALE GENOMIC DNA]</scope>
    <source>
        <strain evidence="2 3">68-887.2</strain>
    </source>
</reference>
<organism evidence="2 3">
    <name type="scientific">Naematelia encephala</name>
    <dbReference type="NCBI Taxonomy" id="71784"/>
    <lineage>
        <taxon>Eukaryota</taxon>
        <taxon>Fungi</taxon>
        <taxon>Dikarya</taxon>
        <taxon>Basidiomycota</taxon>
        <taxon>Agaricomycotina</taxon>
        <taxon>Tremellomycetes</taxon>
        <taxon>Tremellales</taxon>
        <taxon>Naemateliaceae</taxon>
        <taxon>Naematelia</taxon>
    </lineage>
</organism>
<feature type="region of interest" description="Disordered" evidence="1">
    <location>
        <begin position="40"/>
        <end position="83"/>
    </location>
</feature>
<dbReference type="EMBL" id="MCFC01000042">
    <property type="protein sequence ID" value="ORY26946.1"/>
    <property type="molecule type" value="Genomic_DNA"/>
</dbReference>
<accession>A0A1Y2AWT2</accession>
<dbReference type="InParanoid" id="A0A1Y2AWT2"/>
<feature type="compositionally biased region" description="Polar residues" evidence="1">
    <location>
        <begin position="63"/>
        <end position="83"/>
    </location>
</feature>